<dbReference type="PANTHER" id="PTHR33303">
    <property type="entry name" value="CYTOPLASMIC PROTEIN-RELATED"/>
    <property type="match status" value="1"/>
</dbReference>
<proteinExistence type="predicted"/>
<keyword evidence="3" id="KW-1185">Reference proteome</keyword>
<dbReference type="Proteomes" id="UP000184334">
    <property type="component" value="Unassembled WGS sequence"/>
</dbReference>
<evidence type="ECO:0000259" key="1">
    <source>
        <dbReference type="SMART" id="SM00881"/>
    </source>
</evidence>
<sequence length="125" mass="14436">MFDVSKIKKIALIGATTNKSKFGYKILKDLVSKGYEVFPVTPNYDEIEGIKTYKSVKDLPEVDILNFVVPPKIGLKITKEAYENGFKKFWYQPGAESKEIKEYLESQDDPEIEYLFHKCIMVETI</sequence>
<dbReference type="PANTHER" id="PTHR33303:SF2">
    <property type="entry name" value="COA-BINDING DOMAIN-CONTAINING PROTEIN"/>
    <property type="match status" value="1"/>
</dbReference>
<organism evidence="2 3">
    <name type="scientific">Marinitoga hydrogenitolerans (strain DSM 16785 / JCM 12826 / AT1271)</name>
    <dbReference type="NCBI Taxonomy" id="1122195"/>
    <lineage>
        <taxon>Bacteria</taxon>
        <taxon>Thermotogati</taxon>
        <taxon>Thermotogota</taxon>
        <taxon>Thermotogae</taxon>
        <taxon>Petrotogales</taxon>
        <taxon>Petrotogaceae</taxon>
        <taxon>Marinitoga</taxon>
    </lineage>
</organism>
<dbReference type="EMBL" id="FQUI01000006">
    <property type="protein sequence ID" value="SHE53419.1"/>
    <property type="molecule type" value="Genomic_DNA"/>
</dbReference>
<accession>A0A1M4U9K1</accession>
<evidence type="ECO:0000313" key="2">
    <source>
        <dbReference type="EMBL" id="SHE53419.1"/>
    </source>
</evidence>
<dbReference type="Pfam" id="PF13380">
    <property type="entry name" value="CoA_binding_2"/>
    <property type="match status" value="1"/>
</dbReference>
<feature type="domain" description="CoA-binding" evidence="1">
    <location>
        <begin position="3"/>
        <end position="95"/>
    </location>
</feature>
<dbReference type="RefSeq" id="WP_072863341.1">
    <property type="nucleotide sequence ID" value="NZ_FQUI01000006.1"/>
</dbReference>
<name>A0A1M4U9K1_MARH1</name>
<dbReference type="SUPFAM" id="SSF51735">
    <property type="entry name" value="NAD(P)-binding Rossmann-fold domains"/>
    <property type="match status" value="1"/>
</dbReference>
<dbReference type="OrthoDB" id="9804695at2"/>
<reference evidence="2" key="1">
    <citation type="submission" date="2016-11" db="EMBL/GenBank/DDBJ databases">
        <authorList>
            <person name="Varghese N."/>
            <person name="Submissions S."/>
        </authorList>
    </citation>
    <scope>NUCLEOTIDE SEQUENCE [LARGE SCALE GENOMIC DNA]</scope>
    <source>
        <strain evidence="2">DSM 16785</strain>
    </source>
</reference>
<dbReference type="InterPro" id="IPR003781">
    <property type="entry name" value="CoA-bd"/>
</dbReference>
<dbReference type="SMART" id="SM00881">
    <property type="entry name" value="CoA_binding"/>
    <property type="match status" value="1"/>
</dbReference>
<dbReference type="Gene3D" id="3.40.50.720">
    <property type="entry name" value="NAD(P)-binding Rossmann-like Domain"/>
    <property type="match status" value="1"/>
</dbReference>
<evidence type="ECO:0000313" key="3">
    <source>
        <dbReference type="Proteomes" id="UP000184334"/>
    </source>
</evidence>
<protein>
    <recommendedName>
        <fullName evidence="1">CoA-binding domain-containing protein</fullName>
    </recommendedName>
</protein>
<comment type="caution">
    <text evidence="2">The sequence shown here is derived from an EMBL/GenBank/DDBJ whole genome shotgun (WGS) entry which is preliminary data.</text>
</comment>
<gene>
    <name evidence="2" type="ORF">SAMN02745164_00628</name>
</gene>
<dbReference type="AlphaFoldDB" id="A0A1M4U9K1"/>
<dbReference type="STRING" id="1122195.SAMN02745164_00628"/>
<dbReference type="InterPro" id="IPR036291">
    <property type="entry name" value="NAD(P)-bd_dom_sf"/>
</dbReference>